<reference evidence="1 2" key="1">
    <citation type="submission" date="2017-05" db="EMBL/GenBank/DDBJ databases">
        <title>Vagococcus spp. assemblies.</title>
        <authorList>
            <person name="Gulvik C.A."/>
        </authorList>
    </citation>
    <scope>NUCLEOTIDE SEQUENCE [LARGE SCALE GENOMIC DNA]</scope>
    <source>
        <strain evidence="1 2">LMG 24798</strain>
    </source>
</reference>
<name>A0A430ALI6_9ENTE</name>
<dbReference type="GO" id="GO:0009143">
    <property type="term" value="P:nucleoside triphosphate catabolic process"/>
    <property type="evidence" value="ECO:0007669"/>
    <property type="project" value="InterPro"/>
</dbReference>
<comment type="caution">
    <text evidence="1">The sequence shown here is derived from an EMBL/GenBank/DDBJ whole genome shotgun (WGS) entry which is preliminary data.</text>
</comment>
<dbReference type="RefSeq" id="WP_126815272.1">
    <property type="nucleotide sequence ID" value="NZ_NGKC01000025.1"/>
</dbReference>
<dbReference type="Proteomes" id="UP000286773">
    <property type="component" value="Unassembled WGS sequence"/>
</dbReference>
<evidence type="ECO:0008006" key="3">
    <source>
        <dbReference type="Google" id="ProtNLM"/>
    </source>
</evidence>
<evidence type="ECO:0000313" key="2">
    <source>
        <dbReference type="Proteomes" id="UP000286773"/>
    </source>
</evidence>
<dbReference type="EMBL" id="NGKC01000025">
    <property type="protein sequence ID" value="RSU09000.1"/>
    <property type="molecule type" value="Genomic_DNA"/>
</dbReference>
<gene>
    <name evidence="1" type="ORF">CBF27_13685</name>
</gene>
<sequence>MREIKTLQAEIVANKKAKGFNTTNLEREFLLLYGEINEAYESFLKHDGQLGEELADVAIYLLGLAELTGVDLGKEIERKIAINRKRQYEKRYEFMSRLSDEADH</sequence>
<protein>
    <recommendedName>
        <fullName evidence="3">NTP pyrophosphohydrolase MazG putative catalytic core domain-containing protein</fullName>
    </recommendedName>
</protein>
<accession>A0A430ALI6</accession>
<proteinExistence type="predicted"/>
<keyword evidence="2" id="KW-1185">Reference proteome</keyword>
<dbReference type="GO" id="GO:0047429">
    <property type="term" value="F:nucleoside triphosphate diphosphatase activity"/>
    <property type="evidence" value="ECO:0007669"/>
    <property type="project" value="InterPro"/>
</dbReference>
<dbReference type="OrthoDB" id="3694202at2"/>
<dbReference type="AlphaFoldDB" id="A0A430ALI6"/>
<dbReference type="SUPFAM" id="SSF101386">
    <property type="entry name" value="all-alpha NTP pyrophosphatases"/>
    <property type="match status" value="1"/>
</dbReference>
<evidence type="ECO:0000313" key="1">
    <source>
        <dbReference type="EMBL" id="RSU09000.1"/>
    </source>
</evidence>
<dbReference type="Gene3D" id="1.10.287.1080">
    <property type="entry name" value="MazG-like"/>
    <property type="match status" value="1"/>
</dbReference>
<organism evidence="1 2">
    <name type="scientific">Vagococcus acidifermentans</name>
    <dbReference type="NCBI Taxonomy" id="564710"/>
    <lineage>
        <taxon>Bacteria</taxon>
        <taxon>Bacillati</taxon>
        <taxon>Bacillota</taxon>
        <taxon>Bacilli</taxon>
        <taxon>Lactobacillales</taxon>
        <taxon>Enterococcaceae</taxon>
        <taxon>Vagococcus</taxon>
    </lineage>
</organism>